<feature type="transmembrane region" description="Helical" evidence="1">
    <location>
        <begin position="12"/>
        <end position="35"/>
    </location>
</feature>
<organism evidence="2 3">
    <name type="scientific">Nocardioides agri</name>
    <dbReference type="NCBI Taxonomy" id="2682843"/>
    <lineage>
        <taxon>Bacteria</taxon>
        <taxon>Bacillati</taxon>
        <taxon>Actinomycetota</taxon>
        <taxon>Actinomycetes</taxon>
        <taxon>Propionibacteriales</taxon>
        <taxon>Nocardioidaceae</taxon>
        <taxon>Nocardioides</taxon>
    </lineage>
</organism>
<name>A0A6L6Y0N2_9ACTN</name>
<dbReference type="Proteomes" id="UP000473525">
    <property type="component" value="Unassembled WGS sequence"/>
</dbReference>
<dbReference type="RefSeq" id="WP_157344350.1">
    <property type="nucleotide sequence ID" value="NZ_WSEK01000004.1"/>
</dbReference>
<proteinExistence type="predicted"/>
<dbReference type="EMBL" id="WSEK01000004">
    <property type="protein sequence ID" value="MVQ51135.1"/>
    <property type="molecule type" value="Genomic_DNA"/>
</dbReference>
<evidence type="ECO:0000256" key="1">
    <source>
        <dbReference type="SAM" id="Phobius"/>
    </source>
</evidence>
<reference evidence="2 3" key="1">
    <citation type="submission" date="2019-12" db="EMBL/GenBank/DDBJ databases">
        <authorList>
            <person name="Huq M.A."/>
        </authorList>
    </citation>
    <scope>NUCLEOTIDE SEQUENCE [LARGE SCALE GENOMIC DNA]</scope>
    <source>
        <strain evidence="2 3">MAH-18</strain>
    </source>
</reference>
<protein>
    <submittedName>
        <fullName evidence="2">Uncharacterized protein</fullName>
    </submittedName>
</protein>
<keyword evidence="1" id="KW-1133">Transmembrane helix</keyword>
<evidence type="ECO:0000313" key="2">
    <source>
        <dbReference type="EMBL" id="MVQ51135.1"/>
    </source>
</evidence>
<keyword evidence="1" id="KW-0472">Membrane</keyword>
<evidence type="ECO:0000313" key="3">
    <source>
        <dbReference type="Proteomes" id="UP000473525"/>
    </source>
</evidence>
<sequence>MVLVSTTVAVLAYVVLAVAVVVGIIALAAIAEFVVTNRKERLASHDSIRHYYGSFVLAR</sequence>
<keyword evidence="3" id="KW-1185">Reference proteome</keyword>
<gene>
    <name evidence="2" type="ORF">GON03_18290</name>
</gene>
<dbReference type="AlphaFoldDB" id="A0A6L6Y0N2"/>
<comment type="caution">
    <text evidence="2">The sequence shown here is derived from an EMBL/GenBank/DDBJ whole genome shotgun (WGS) entry which is preliminary data.</text>
</comment>
<accession>A0A6L6Y0N2</accession>
<keyword evidence="1" id="KW-0812">Transmembrane</keyword>